<dbReference type="SMART" id="SM00738">
    <property type="entry name" value="NGN"/>
    <property type="match status" value="1"/>
</dbReference>
<dbReference type="Gene3D" id="3.30.70.940">
    <property type="entry name" value="NusG, N-terminal domain"/>
    <property type="match status" value="1"/>
</dbReference>
<reference evidence="5" key="1">
    <citation type="submission" date="2021-11" db="EMBL/GenBank/DDBJ databases">
        <title>Description of a new species Pelosinus isolated from the bottom sediments of Lake Baikal.</title>
        <authorList>
            <person name="Zakharyuk A."/>
        </authorList>
    </citation>
    <scope>NUCLEOTIDE SEQUENCE</scope>
    <source>
        <strain evidence="5">Bkl1</strain>
    </source>
</reference>
<protein>
    <submittedName>
        <fullName evidence="5">Antiterminator LoaP</fullName>
    </submittedName>
</protein>
<evidence type="ECO:0000313" key="6">
    <source>
        <dbReference type="Proteomes" id="UP001165492"/>
    </source>
</evidence>
<dbReference type="InterPro" id="IPR036735">
    <property type="entry name" value="NGN_dom_sf"/>
</dbReference>
<dbReference type="InterPro" id="IPR014722">
    <property type="entry name" value="Rib_uL2_dom2"/>
</dbReference>
<dbReference type="PANTHER" id="PTHR30265">
    <property type="entry name" value="RHO-INTERACTING TRANSCRIPTION TERMINATION FACTOR NUSG"/>
    <property type="match status" value="1"/>
</dbReference>
<dbReference type="SUPFAM" id="SSF50104">
    <property type="entry name" value="Translation proteins SH3-like domain"/>
    <property type="match status" value="1"/>
</dbReference>
<accession>A0ABS8HV81</accession>
<feature type="domain" description="NusG-like N-terminal" evidence="4">
    <location>
        <begin position="11"/>
        <end position="114"/>
    </location>
</feature>
<dbReference type="Pfam" id="PF02357">
    <property type="entry name" value="NusG"/>
    <property type="match status" value="1"/>
</dbReference>
<keyword evidence="1" id="KW-0889">Transcription antitermination</keyword>
<dbReference type="InterPro" id="IPR047663">
    <property type="entry name" value="Transcription_antiterm_LoaP"/>
</dbReference>
<gene>
    <name evidence="5" type="primary">loaP</name>
    <name evidence="5" type="ORF">LMF89_17155</name>
</gene>
<dbReference type="CDD" id="cd06091">
    <property type="entry name" value="KOW_NusG"/>
    <property type="match status" value="1"/>
</dbReference>
<dbReference type="Proteomes" id="UP001165492">
    <property type="component" value="Unassembled WGS sequence"/>
</dbReference>
<dbReference type="Gene3D" id="2.30.30.30">
    <property type="match status" value="1"/>
</dbReference>
<proteinExistence type="predicted"/>
<keyword evidence="2" id="KW-0805">Transcription regulation</keyword>
<evidence type="ECO:0000256" key="2">
    <source>
        <dbReference type="ARBA" id="ARBA00023015"/>
    </source>
</evidence>
<dbReference type="EMBL" id="JAJHJB010000027">
    <property type="protein sequence ID" value="MCC5467074.1"/>
    <property type="molecule type" value="Genomic_DNA"/>
</dbReference>
<keyword evidence="3" id="KW-0804">Transcription</keyword>
<dbReference type="PANTHER" id="PTHR30265:SF4">
    <property type="entry name" value="KOW MOTIF FAMILY PROTEIN, EXPRESSED"/>
    <property type="match status" value="1"/>
</dbReference>
<dbReference type="InterPro" id="IPR043425">
    <property type="entry name" value="NusG-like"/>
</dbReference>
<dbReference type="CDD" id="cd08000">
    <property type="entry name" value="NGN"/>
    <property type="match status" value="1"/>
</dbReference>
<dbReference type="InterPro" id="IPR006645">
    <property type="entry name" value="NGN-like_dom"/>
</dbReference>
<comment type="caution">
    <text evidence="5">The sequence shown here is derived from an EMBL/GenBank/DDBJ whole genome shotgun (WGS) entry which is preliminary data.</text>
</comment>
<dbReference type="SUPFAM" id="SSF82679">
    <property type="entry name" value="N-utilization substance G protein NusG, N-terminal domain"/>
    <property type="match status" value="1"/>
</dbReference>
<evidence type="ECO:0000259" key="4">
    <source>
        <dbReference type="SMART" id="SM00738"/>
    </source>
</evidence>
<sequence length="176" mass="20571">MTQTKCRKGNFMDWYVLFVNTGKEDLVQEWLRIHFNESVLVSVIPRRKIMERNGGSIKHVLKKMFPGYIFICTNMNIETYYKLKSIPGIIRILKTGDYYTRIVDDEMFYILKLLDNDGVVDYSKIYIHNSKIIVKSGPLKGMEGLMVEVDKRKNRVKIILNFMGVPKKIDLGIEVI</sequence>
<evidence type="ECO:0000256" key="1">
    <source>
        <dbReference type="ARBA" id="ARBA00022814"/>
    </source>
</evidence>
<dbReference type="InterPro" id="IPR008991">
    <property type="entry name" value="Translation_prot_SH3-like_sf"/>
</dbReference>
<name>A0ABS8HV81_9FIRM</name>
<dbReference type="NCBIfam" id="NF033641">
    <property type="entry name" value="antiterm_LoaP"/>
    <property type="match status" value="1"/>
</dbReference>
<evidence type="ECO:0000313" key="5">
    <source>
        <dbReference type="EMBL" id="MCC5467074.1"/>
    </source>
</evidence>
<evidence type="ECO:0000256" key="3">
    <source>
        <dbReference type="ARBA" id="ARBA00023163"/>
    </source>
</evidence>
<keyword evidence="6" id="KW-1185">Reference proteome</keyword>
<organism evidence="5 6">
    <name type="scientific">Pelosinus baikalensis</name>
    <dbReference type="NCBI Taxonomy" id="2892015"/>
    <lineage>
        <taxon>Bacteria</taxon>
        <taxon>Bacillati</taxon>
        <taxon>Bacillota</taxon>
        <taxon>Negativicutes</taxon>
        <taxon>Selenomonadales</taxon>
        <taxon>Sporomusaceae</taxon>
        <taxon>Pelosinus</taxon>
    </lineage>
</organism>